<organism evidence="3 4">
    <name type="scientific">Labilibaculum manganireducens</name>
    <dbReference type="NCBI Taxonomy" id="1940525"/>
    <lineage>
        <taxon>Bacteria</taxon>
        <taxon>Pseudomonadati</taxon>
        <taxon>Bacteroidota</taxon>
        <taxon>Bacteroidia</taxon>
        <taxon>Marinilabiliales</taxon>
        <taxon>Marinifilaceae</taxon>
        <taxon>Labilibaculum</taxon>
    </lineage>
</organism>
<dbReference type="RefSeq" id="WP_101310461.1">
    <property type="nucleotide sequence ID" value="NZ_MVDE01000021.1"/>
</dbReference>
<dbReference type="Proteomes" id="UP000233618">
    <property type="component" value="Unassembled WGS sequence"/>
</dbReference>
<evidence type="ECO:0000256" key="2">
    <source>
        <dbReference type="SAM" id="Phobius"/>
    </source>
</evidence>
<keyword evidence="2" id="KW-0472">Membrane</keyword>
<accession>A0A2N3I3A5</accession>
<feature type="coiled-coil region" evidence="1">
    <location>
        <begin position="62"/>
        <end position="89"/>
    </location>
</feature>
<keyword evidence="1" id="KW-0175">Coiled coil</keyword>
<evidence type="ECO:0000256" key="1">
    <source>
        <dbReference type="SAM" id="Coils"/>
    </source>
</evidence>
<keyword evidence="2" id="KW-1133">Transmembrane helix</keyword>
<keyword evidence="2" id="KW-0812">Transmembrane</keyword>
<comment type="caution">
    <text evidence="3">The sequence shown here is derived from an EMBL/GenBank/DDBJ whole genome shotgun (WGS) entry which is preliminary data.</text>
</comment>
<protein>
    <submittedName>
        <fullName evidence="3">Uncharacterized protein</fullName>
    </submittedName>
</protein>
<reference evidence="3 4" key="1">
    <citation type="journal article" date="2017" name="Front. Microbiol.">
        <title>Labilibaculum manganireducens gen. nov., sp. nov. and Labilibaculum filiforme sp. nov., Novel Bacteroidetes Isolated from Subsurface Sediments of the Baltic Sea.</title>
        <authorList>
            <person name="Vandieken V."/>
            <person name="Marshall I.P."/>
            <person name="Niemann H."/>
            <person name="Engelen B."/>
            <person name="Cypionka H."/>
        </authorList>
    </citation>
    <scope>NUCLEOTIDE SEQUENCE [LARGE SCALE GENOMIC DNA]</scope>
    <source>
        <strain evidence="3 4">59.10-2M</strain>
    </source>
</reference>
<feature type="transmembrane region" description="Helical" evidence="2">
    <location>
        <begin position="33"/>
        <end position="53"/>
    </location>
</feature>
<sequence length="267" mass="29695">MMILKLLAPIILFAIAILQGLFAEKINKIKWLKITLICLLLGSLTVGLIIISLDEKNANNFSKQQKDNIDSLRIENAQLKNNLDSLHRALTKGMDDRSLQEIELNKKVSELNIKLEPFVKLALTKYPAYDLQSALNKIAQDIENAKKLAEPPILIPNAQEISRDKTGLNMLLQFKLSKNQSLGQIIFYAEIEDGSTAKIVEFWPSTKGGAFNSGPDSKMIAPDGKSSRLIYSLIGAGNPTFDLKVTKAVTVRITSNYLPEPFITKIE</sequence>
<evidence type="ECO:0000313" key="3">
    <source>
        <dbReference type="EMBL" id="PKQ64776.1"/>
    </source>
</evidence>
<dbReference type="AlphaFoldDB" id="A0A2N3I3A5"/>
<keyword evidence="4" id="KW-1185">Reference proteome</keyword>
<name>A0A2N3I3A5_9BACT</name>
<proteinExistence type="predicted"/>
<gene>
    <name evidence="3" type="ORF">BZG01_13940</name>
</gene>
<evidence type="ECO:0000313" key="4">
    <source>
        <dbReference type="Proteomes" id="UP000233618"/>
    </source>
</evidence>
<dbReference type="EMBL" id="MVDE01000021">
    <property type="protein sequence ID" value="PKQ64776.1"/>
    <property type="molecule type" value="Genomic_DNA"/>
</dbReference>